<protein>
    <recommendedName>
        <fullName evidence="2">E2 ubiquitin-conjugating enzyme</fullName>
        <ecNumber evidence="2">2.3.2.23</ecNumber>
    </recommendedName>
</protein>
<comment type="similarity">
    <text evidence="6">Belongs to the ubiquitin-conjugating enzyme family.</text>
</comment>
<comment type="catalytic activity">
    <reaction evidence="1">
        <text>S-ubiquitinyl-[E1 ubiquitin-activating enzyme]-L-cysteine + [E2 ubiquitin-conjugating enzyme]-L-cysteine = [E1 ubiquitin-activating enzyme]-L-cysteine + S-ubiquitinyl-[E2 ubiquitin-conjugating enzyme]-L-cysteine.</text>
        <dbReference type="EC" id="2.3.2.23"/>
    </reaction>
</comment>
<evidence type="ECO:0000313" key="8">
    <source>
        <dbReference type="EMBL" id="VDN96990.1"/>
    </source>
</evidence>
<dbReference type="PROSITE" id="PS50127">
    <property type="entry name" value="UBC_2"/>
    <property type="match status" value="1"/>
</dbReference>
<keyword evidence="3" id="KW-0808">Transferase</keyword>
<evidence type="ECO:0000313" key="9">
    <source>
        <dbReference type="Proteomes" id="UP000278807"/>
    </source>
</evidence>
<gene>
    <name evidence="8" type="ORF">HNAJ_LOCUS1131</name>
</gene>
<proteinExistence type="inferred from homology"/>
<dbReference type="AlphaFoldDB" id="A0A0R3T2H0"/>
<feature type="domain" description="UBC core" evidence="7">
    <location>
        <begin position="3"/>
        <end position="150"/>
    </location>
</feature>
<evidence type="ECO:0000256" key="5">
    <source>
        <dbReference type="PROSITE-ProRule" id="PRU10133"/>
    </source>
</evidence>
<dbReference type="PROSITE" id="PS00183">
    <property type="entry name" value="UBC_1"/>
    <property type="match status" value="1"/>
</dbReference>
<dbReference type="InterPro" id="IPR000608">
    <property type="entry name" value="UBC"/>
</dbReference>
<dbReference type="GO" id="GO:0061631">
    <property type="term" value="F:ubiquitin conjugating enzyme activity"/>
    <property type="evidence" value="ECO:0007669"/>
    <property type="project" value="UniProtKB-EC"/>
</dbReference>
<feature type="active site" description="Glycyl thioester intermediate" evidence="5">
    <location>
        <position position="87"/>
    </location>
</feature>
<evidence type="ECO:0000256" key="3">
    <source>
        <dbReference type="ARBA" id="ARBA00022679"/>
    </source>
</evidence>
<dbReference type="OrthoDB" id="9973183at2759"/>
<keyword evidence="4 6" id="KW-0833">Ubl conjugation pathway</keyword>
<dbReference type="STRING" id="102285.A0A0R3T2H0"/>
<dbReference type="EMBL" id="UZAE01000401">
    <property type="protein sequence ID" value="VDN96990.1"/>
    <property type="molecule type" value="Genomic_DNA"/>
</dbReference>
<dbReference type="Pfam" id="PF00179">
    <property type="entry name" value="UQ_con"/>
    <property type="match status" value="1"/>
</dbReference>
<dbReference type="SMART" id="SM00212">
    <property type="entry name" value="UBCc"/>
    <property type="match status" value="1"/>
</dbReference>
<dbReference type="WBParaSite" id="HNAJ_0000113101-mRNA-1">
    <property type="protein sequence ID" value="HNAJ_0000113101-mRNA-1"/>
    <property type="gene ID" value="HNAJ_0000113101"/>
</dbReference>
<name>A0A0R3T2H0_RODNA</name>
<dbReference type="SUPFAM" id="SSF54495">
    <property type="entry name" value="UBC-like"/>
    <property type="match status" value="1"/>
</dbReference>
<dbReference type="Proteomes" id="UP000278807">
    <property type="component" value="Unassembled WGS sequence"/>
</dbReference>
<accession>A0A0R3T2H0</accession>
<dbReference type="EC" id="2.3.2.23" evidence="2"/>
<evidence type="ECO:0000256" key="4">
    <source>
        <dbReference type="ARBA" id="ARBA00022786"/>
    </source>
</evidence>
<dbReference type="InterPro" id="IPR050113">
    <property type="entry name" value="Ub_conjugating_enzyme"/>
</dbReference>
<keyword evidence="9" id="KW-1185">Reference proteome</keyword>
<evidence type="ECO:0000313" key="10">
    <source>
        <dbReference type="WBParaSite" id="HNAJ_0000113101-mRNA-1"/>
    </source>
</evidence>
<keyword evidence="6" id="KW-0547">Nucleotide-binding</keyword>
<dbReference type="GO" id="GO:0005524">
    <property type="term" value="F:ATP binding"/>
    <property type="evidence" value="ECO:0007669"/>
    <property type="project" value="UniProtKB-UniRule"/>
</dbReference>
<reference evidence="8 9" key="2">
    <citation type="submission" date="2018-11" db="EMBL/GenBank/DDBJ databases">
        <authorList>
            <consortium name="Pathogen Informatics"/>
        </authorList>
    </citation>
    <scope>NUCLEOTIDE SEQUENCE [LARGE SCALE GENOMIC DNA]</scope>
</reference>
<keyword evidence="6" id="KW-0067">ATP-binding</keyword>
<dbReference type="FunFam" id="3.10.110.10:FF:000011">
    <property type="entry name" value="Ubiquitin-conjugating enzyme E2 L3"/>
    <property type="match status" value="1"/>
</dbReference>
<dbReference type="InterPro" id="IPR023313">
    <property type="entry name" value="UBQ-conjugating_AS"/>
</dbReference>
<dbReference type="InterPro" id="IPR016135">
    <property type="entry name" value="UBQ-conjugating_enzyme/RWD"/>
</dbReference>
<evidence type="ECO:0000259" key="7">
    <source>
        <dbReference type="PROSITE" id="PS50127"/>
    </source>
</evidence>
<dbReference type="CDD" id="cd23801">
    <property type="entry name" value="UBCc_UBE2L3"/>
    <property type="match status" value="1"/>
</dbReference>
<organism evidence="10">
    <name type="scientific">Rodentolepis nana</name>
    <name type="common">Dwarf tapeworm</name>
    <name type="synonym">Hymenolepis nana</name>
    <dbReference type="NCBI Taxonomy" id="102285"/>
    <lineage>
        <taxon>Eukaryota</taxon>
        <taxon>Metazoa</taxon>
        <taxon>Spiralia</taxon>
        <taxon>Lophotrochozoa</taxon>
        <taxon>Platyhelminthes</taxon>
        <taxon>Cestoda</taxon>
        <taxon>Eucestoda</taxon>
        <taxon>Cyclophyllidea</taxon>
        <taxon>Hymenolepididae</taxon>
        <taxon>Rodentolepis</taxon>
    </lineage>
</organism>
<reference evidence="10" key="1">
    <citation type="submission" date="2017-02" db="UniProtKB">
        <authorList>
            <consortium name="WormBaseParasite"/>
        </authorList>
    </citation>
    <scope>IDENTIFICATION</scope>
</reference>
<evidence type="ECO:0000256" key="2">
    <source>
        <dbReference type="ARBA" id="ARBA00012486"/>
    </source>
</evidence>
<sequence length="152" mass="17424">MCAASRRLQKELTAVNEKDIKEFFKLDEPGDNLNCWTGLLLPDKHPFDKGAFQIQIIFEPDYPIKPPKLTFKTPIYHPNVDEKGQICLPLIDPSKWKPATKIVEVIKELNHLIANPEIEHPLRPDLAEEYARDQATFNKKAAEFTAKYAVGR</sequence>
<dbReference type="PANTHER" id="PTHR24067">
    <property type="entry name" value="UBIQUITIN-CONJUGATING ENZYME E2"/>
    <property type="match status" value="1"/>
</dbReference>
<evidence type="ECO:0000256" key="1">
    <source>
        <dbReference type="ARBA" id="ARBA00000485"/>
    </source>
</evidence>
<evidence type="ECO:0000256" key="6">
    <source>
        <dbReference type="RuleBase" id="RU362109"/>
    </source>
</evidence>
<dbReference type="Gene3D" id="3.10.110.10">
    <property type="entry name" value="Ubiquitin Conjugating Enzyme"/>
    <property type="match status" value="1"/>
</dbReference>